<evidence type="ECO:0000259" key="3">
    <source>
        <dbReference type="PROSITE" id="PS51203"/>
    </source>
</evidence>
<dbReference type="AlphaFoldDB" id="A0A7J7IR48"/>
<dbReference type="OrthoDB" id="1564555at2759"/>
<dbReference type="PANTHER" id="PTHR22932:SF1">
    <property type="entry name" value="CO-CHAPERONE PROTEIN DAF-41"/>
    <property type="match status" value="1"/>
</dbReference>
<feature type="region of interest" description="Disordered" evidence="2">
    <location>
        <begin position="191"/>
        <end position="276"/>
    </location>
</feature>
<feature type="domain" description="CS" evidence="3">
    <location>
        <begin position="56"/>
        <end position="150"/>
    </location>
</feature>
<dbReference type="Proteomes" id="UP000530660">
    <property type="component" value="Unassembled WGS sequence"/>
</dbReference>
<dbReference type="PANTHER" id="PTHR22932">
    <property type="entry name" value="TELOMERASE-BINDING PROTEIN P23 HSP90 CO-CHAPERONE"/>
    <property type="match status" value="1"/>
</dbReference>
<evidence type="ECO:0000256" key="2">
    <source>
        <dbReference type="SAM" id="MobiDB-lite"/>
    </source>
</evidence>
<dbReference type="GO" id="GO:0051087">
    <property type="term" value="F:protein-folding chaperone binding"/>
    <property type="evidence" value="ECO:0007669"/>
    <property type="project" value="TreeGrafter"/>
</dbReference>
<sequence>MPGGASVARNRYDALLLPSRTSSRRRQVSVAVGVGVGARVRSRSSGSETVSVKEMLYTPDFSWAQRKDKVFVTVKVPNVKKDTAILKVTPEGQVYFKGIGGELGHEREYELDIRLLHEIKADEAQCGVQARQVYFVLPKAEAGQWWSRLLHDPGRNVHLSVDWGLWVDEDEDDQFDFGSHFGSRDMADLDFGMGDDDDADDEDIDDDDDLGNDDLDGTAPDEAGAPTAENHAEGDEQADENDVVKSEEGAVAGAAKVAGKVAEDQSTATSTEQAAV</sequence>
<evidence type="ECO:0000256" key="1">
    <source>
        <dbReference type="ARBA" id="ARBA00025733"/>
    </source>
</evidence>
<organism evidence="4 5">
    <name type="scientific">Cyanidiococcus yangmingshanensis</name>
    <dbReference type="NCBI Taxonomy" id="2690220"/>
    <lineage>
        <taxon>Eukaryota</taxon>
        <taxon>Rhodophyta</taxon>
        <taxon>Bangiophyceae</taxon>
        <taxon>Cyanidiales</taxon>
        <taxon>Cyanidiaceae</taxon>
        <taxon>Cyanidiococcus</taxon>
    </lineage>
</organism>
<feature type="compositionally biased region" description="Acidic residues" evidence="2">
    <location>
        <begin position="193"/>
        <end position="216"/>
    </location>
</feature>
<dbReference type="InterPro" id="IPR007052">
    <property type="entry name" value="CS_dom"/>
</dbReference>
<keyword evidence="5" id="KW-1185">Reference proteome</keyword>
<dbReference type="SUPFAM" id="SSF49764">
    <property type="entry name" value="HSP20-like chaperones"/>
    <property type="match status" value="1"/>
</dbReference>
<evidence type="ECO:0000313" key="4">
    <source>
        <dbReference type="EMBL" id="KAF6004841.1"/>
    </source>
</evidence>
<protein>
    <submittedName>
        <fullName evidence="4">Prostaglandin E synthase 3 (Cytosolic)</fullName>
    </submittedName>
</protein>
<dbReference type="InterPro" id="IPR045250">
    <property type="entry name" value="p23-like"/>
</dbReference>
<gene>
    <name evidence="4" type="primary">PTGES3</name>
    <name evidence="4" type="ORF">F1559_002825</name>
</gene>
<name>A0A7J7IR48_9RHOD</name>
<accession>A0A7J7IR48</accession>
<comment type="caution">
    <text evidence="4">The sequence shown here is derived from an EMBL/GenBank/DDBJ whole genome shotgun (WGS) entry which is preliminary data.</text>
</comment>
<dbReference type="GO" id="GO:0005634">
    <property type="term" value="C:nucleus"/>
    <property type="evidence" value="ECO:0007669"/>
    <property type="project" value="TreeGrafter"/>
</dbReference>
<dbReference type="GO" id="GO:0005829">
    <property type="term" value="C:cytosol"/>
    <property type="evidence" value="ECO:0007669"/>
    <property type="project" value="TreeGrafter"/>
</dbReference>
<feature type="compositionally biased region" description="Low complexity" evidence="2">
    <location>
        <begin position="249"/>
        <end position="260"/>
    </location>
</feature>
<dbReference type="CDD" id="cd06465">
    <property type="entry name" value="p23_hB-ind1_like"/>
    <property type="match status" value="1"/>
</dbReference>
<dbReference type="EMBL" id="VWRR01000002">
    <property type="protein sequence ID" value="KAF6004841.1"/>
    <property type="molecule type" value="Genomic_DNA"/>
</dbReference>
<dbReference type="InterPro" id="IPR008978">
    <property type="entry name" value="HSP20-like_chaperone"/>
</dbReference>
<dbReference type="Gene3D" id="2.60.40.790">
    <property type="match status" value="1"/>
</dbReference>
<dbReference type="Pfam" id="PF04969">
    <property type="entry name" value="CS"/>
    <property type="match status" value="1"/>
</dbReference>
<feature type="compositionally biased region" description="Polar residues" evidence="2">
    <location>
        <begin position="264"/>
        <end position="276"/>
    </location>
</feature>
<dbReference type="GO" id="GO:0051131">
    <property type="term" value="P:chaperone-mediated protein complex assembly"/>
    <property type="evidence" value="ECO:0007669"/>
    <property type="project" value="TreeGrafter"/>
</dbReference>
<evidence type="ECO:0000313" key="5">
    <source>
        <dbReference type="Proteomes" id="UP000530660"/>
    </source>
</evidence>
<dbReference type="GO" id="GO:0006457">
    <property type="term" value="P:protein folding"/>
    <property type="evidence" value="ECO:0007669"/>
    <property type="project" value="TreeGrafter"/>
</dbReference>
<dbReference type="PROSITE" id="PS51203">
    <property type="entry name" value="CS"/>
    <property type="match status" value="1"/>
</dbReference>
<dbReference type="GO" id="GO:0051879">
    <property type="term" value="F:Hsp90 protein binding"/>
    <property type="evidence" value="ECO:0007669"/>
    <property type="project" value="InterPro"/>
</dbReference>
<proteinExistence type="inferred from homology"/>
<reference evidence="4 5" key="1">
    <citation type="journal article" date="2020" name="J. Phycol.">
        <title>Comparative genome analysis reveals Cyanidiococcus gen. nov., a new extremophilic red algal genus sister to Cyanidioschyzon (Cyanidioschyzonaceae, Rhodophyta).</title>
        <authorList>
            <person name="Liu S.-L."/>
            <person name="Chiang Y.-R."/>
            <person name="Yoon H.S."/>
            <person name="Fu H.-Y."/>
        </authorList>
    </citation>
    <scope>NUCLEOTIDE SEQUENCE [LARGE SCALE GENOMIC DNA]</scope>
    <source>
        <strain evidence="4 5">THAL066</strain>
    </source>
</reference>
<comment type="similarity">
    <text evidence="1">Belongs to the p23/wos2 family.</text>
</comment>